<organism evidence="2 3">
    <name type="scientific">Grus japonensis</name>
    <name type="common">Japanese crane</name>
    <name type="synonym">Red-crowned crane</name>
    <dbReference type="NCBI Taxonomy" id="30415"/>
    <lineage>
        <taxon>Eukaryota</taxon>
        <taxon>Metazoa</taxon>
        <taxon>Chordata</taxon>
        <taxon>Craniata</taxon>
        <taxon>Vertebrata</taxon>
        <taxon>Euteleostomi</taxon>
        <taxon>Archelosauria</taxon>
        <taxon>Archosauria</taxon>
        <taxon>Dinosauria</taxon>
        <taxon>Saurischia</taxon>
        <taxon>Theropoda</taxon>
        <taxon>Coelurosauria</taxon>
        <taxon>Aves</taxon>
        <taxon>Neognathae</taxon>
        <taxon>Neoaves</taxon>
        <taxon>Gruiformes</taxon>
        <taxon>Gruidae</taxon>
        <taxon>Grus</taxon>
    </lineage>
</organism>
<dbReference type="Pfam" id="PF00078">
    <property type="entry name" value="RVT_1"/>
    <property type="match status" value="1"/>
</dbReference>
<comment type="caution">
    <text evidence="2">The sequence shown here is derived from an EMBL/GenBank/DDBJ whole genome shotgun (WGS) entry which is preliminary data.</text>
</comment>
<dbReference type="PANTHER" id="PTHR33395:SF22">
    <property type="entry name" value="REVERSE TRANSCRIPTASE DOMAIN-CONTAINING PROTEIN"/>
    <property type="match status" value="1"/>
</dbReference>
<dbReference type="InterPro" id="IPR043502">
    <property type="entry name" value="DNA/RNA_pol_sf"/>
</dbReference>
<accession>A0ABC9XZM1</accession>
<proteinExistence type="predicted"/>
<feature type="domain" description="Reverse transcriptase" evidence="1">
    <location>
        <begin position="80"/>
        <end position="234"/>
    </location>
</feature>
<reference evidence="2 3" key="1">
    <citation type="submission" date="2024-06" db="EMBL/GenBank/DDBJ databases">
        <title>The draft genome of Grus japonensis, version 3.</title>
        <authorList>
            <person name="Nabeshima K."/>
            <person name="Suzuki S."/>
            <person name="Onuma M."/>
        </authorList>
    </citation>
    <scope>NUCLEOTIDE SEQUENCE [LARGE SCALE GENOMIC DNA]</scope>
    <source>
        <strain evidence="2 3">451A</strain>
    </source>
</reference>
<dbReference type="Proteomes" id="UP001623348">
    <property type="component" value="Unassembled WGS sequence"/>
</dbReference>
<dbReference type="InterPro" id="IPR000477">
    <property type="entry name" value="RT_dom"/>
</dbReference>
<name>A0ABC9XZM1_GRUJA</name>
<dbReference type="AlphaFoldDB" id="A0ABC9XZM1"/>
<dbReference type="EMBL" id="BAAFJT010000040">
    <property type="protein sequence ID" value="GAB0203158.1"/>
    <property type="molecule type" value="Genomic_DNA"/>
</dbReference>
<keyword evidence="3" id="KW-1185">Reference proteome</keyword>
<evidence type="ECO:0000259" key="1">
    <source>
        <dbReference type="PROSITE" id="PS50878"/>
    </source>
</evidence>
<sequence>MTFFASVFTSECSSHTAQVTEGKGRDWENEEPPTVGEDQVSDHLRNLKVHKSMGPDEMHLWVLRELVDEVARPLSIIFDKSWQSGEVPTDWKRGNITSIFKKGKKEDPGNYRLVSLISVPGKIMEQILPETVLRHMEKKEVIGDSQHGFTKGKSCLTNLVAFYDGVTALVDKGRGKDIISLDLCKAFDTVLHDILVSKLERHGFDGWTTRWIRIGWMVALKELQSMAQCPSGDQ</sequence>
<gene>
    <name evidence="2" type="ORF">GRJ2_002781400</name>
</gene>
<evidence type="ECO:0000313" key="2">
    <source>
        <dbReference type="EMBL" id="GAB0203158.1"/>
    </source>
</evidence>
<protein>
    <submittedName>
        <fullName evidence="2">Mitochondrial enolase superfamily member 1</fullName>
    </submittedName>
</protein>
<dbReference type="SUPFAM" id="SSF56672">
    <property type="entry name" value="DNA/RNA polymerases"/>
    <property type="match status" value="1"/>
</dbReference>
<dbReference type="PANTHER" id="PTHR33395">
    <property type="entry name" value="TRANSCRIPTASE, PUTATIVE-RELATED-RELATED"/>
    <property type="match status" value="1"/>
</dbReference>
<evidence type="ECO:0000313" key="3">
    <source>
        <dbReference type="Proteomes" id="UP001623348"/>
    </source>
</evidence>
<dbReference type="PROSITE" id="PS50878">
    <property type="entry name" value="RT_POL"/>
    <property type="match status" value="1"/>
</dbReference>